<dbReference type="CDD" id="cd06438">
    <property type="entry name" value="EpsO_like"/>
    <property type="match status" value="1"/>
</dbReference>
<keyword evidence="1" id="KW-0472">Membrane</keyword>
<dbReference type="Pfam" id="PF13641">
    <property type="entry name" value="Glyco_tranf_2_3"/>
    <property type="match status" value="1"/>
</dbReference>
<dbReference type="PANTHER" id="PTHR48090:SF6">
    <property type="entry name" value="SLR5056 PROTEIN"/>
    <property type="match status" value="1"/>
</dbReference>
<keyword evidence="3" id="KW-1185">Reference proteome</keyword>
<feature type="transmembrane region" description="Helical" evidence="1">
    <location>
        <begin position="327"/>
        <end position="350"/>
    </location>
</feature>
<dbReference type="eggNOG" id="COG1215">
    <property type="taxonomic scope" value="Bacteria"/>
</dbReference>
<reference evidence="3" key="1">
    <citation type="journal article" date="2011" name="MBio">
        <title>Novel metabolic attributes of the genus Cyanothece, comprising a group of unicellular nitrogen-fixing Cyanobacteria.</title>
        <authorList>
            <person name="Bandyopadhyay A."/>
            <person name="Elvitigala T."/>
            <person name="Welsh E."/>
            <person name="Stockel J."/>
            <person name="Liberton M."/>
            <person name="Min H."/>
            <person name="Sherman L.A."/>
            <person name="Pakrasi H.B."/>
        </authorList>
    </citation>
    <scope>NUCLEOTIDE SEQUENCE [LARGE SCALE GENOMIC DNA]</scope>
    <source>
        <strain evidence="3">PCC 7424</strain>
    </source>
</reference>
<evidence type="ECO:0000313" key="2">
    <source>
        <dbReference type="EMBL" id="ACK73135.1"/>
    </source>
</evidence>
<dbReference type="AlphaFoldDB" id="B7KD14"/>
<keyword evidence="1" id="KW-1133">Transmembrane helix</keyword>
<dbReference type="STRING" id="65393.PCC7424_4777"/>
<organism evidence="2 3">
    <name type="scientific">Gloeothece citriformis (strain PCC 7424)</name>
    <name type="common">Cyanothece sp. (strain PCC 7424)</name>
    <dbReference type="NCBI Taxonomy" id="65393"/>
    <lineage>
        <taxon>Bacteria</taxon>
        <taxon>Bacillati</taxon>
        <taxon>Cyanobacteriota</taxon>
        <taxon>Cyanophyceae</taxon>
        <taxon>Oscillatoriophycideae</taxon>
        <taxon>Chroococcales</taxon>
        <taxon>Aphanothecaceae</taxon>
        <taxon>Gloeothece</taxon>
        <taxon>Gloeothece citriformis</taxon>
    </lineage>
</organism>
<dbReference type="OrthoDB" id="9797391at2"/>
<dbReference type="SUPFAM" id="SSF53448">
    <property type="entry name" value="Nucleotide-diphospho-sugar transferases"/>
    <property type="match status" value="1"/>
</dbReference>
<dbReference type="InterPro" id="IPR050256">
    <property type="entry name" value="Glycosyltransferase_2"/>
</dbReference>
<dbReference type="RefSeq" id="WP_015956717.1">
    <property type="nucleotide sequence ID" value="NC_011729.1"/>
</dbReference>
<evidence type="ECO:0000313" key="3">
    <source>
        <dbReference type="Proteomes" id="UP000002384"/>
    </source>
</evidence>
<dbReference type="Gene3D" id="3.90.550.10">
    <property type="entry name" value="Spore Coat Polysaccharide Biosynthesis Protein SpsA, Chain A"/>
    <property type="match status" value="1"/>
</dbReference>
<keyword evidence="1" id="KW-0812">Transmembrane</keyword>
<dbReference type="EMBL" id="CP001291">
    <property type="protein sequence ID" value="ACK73135.1"/>
    <property type="molecule type" value="Genomic_DNA"/>
</dbReference>
<evidence type="ECO:0000256" key="1">
    <source>
        <dbReference type="SAM" id="Phobius"/>
    </source>
</evidence>
<proteinExistence type="predicted"/>
<name>B7KD14_GLOC7</name>
<dbReference type="PANTHER" id="PTHR48090">
    <property type="entry name" value="UNDECAPRENYL-PHOSPHATE 4-DEOXY-4-FORMAMIDO-L-ARABINOSE TRANSFERASE-RELATED"/>
    <property type="match status" value="1"/>
</dbReference>
<feature type="transmembrane region" description="Helical" evidence="1">
    <location>
        <begin position="292"/>
        <end position="321"/>
    </location>
</feature>
<dbReference type="CAZy" id="GT2">
    <property type="family name" value="Glycosyltransferase Family 2"/>
</dbReference>
<dbReference type="KEGG" id="cyc:PCC7424_4777"/>
<gene>
    <name evidence="2" type="ordered locus">PCC7424_4777</name>
</gene>
<feature type="transmembrane region" description="Helical" evidence="1">
    <location>
        <begin position="6"/>
        <end position="32"/>
    </location>
</feature>
<keyword evidence="2" id="KW-0808">Transferase</keyword>
<dbReference type="InterPro" id="IPR029044">
    <property type="entry name" value="Nucleotide-diphossugar_trans"/>
</dbReference>
<dbReference type="Proteomes" id="UP000002384">
    <property type="component" value="Chromosome"/>
</dbReference>
<protein>
    <submittedName>
        <fullName evidence="2">Glycosyl transferase family 2</fullName>
    </submittedName>
</protein>
<dbReference type="HOGENOM" id="CLU_023978_1_2_3"/>
<sequence length="393" mass="43766">MFLGYFVTITLTILLFVPVLVFVAECGLALLLPSENTDPSGTTDHPRTAILIPAHNEASVITRTLSSLLPQLTPQDQILVVADNCSDNTAEVARRMGVQVLERENDHLRGKGYALDYGMQWLKKNPPEVVVILDADCLVSPNALPEISDLVKKTGRPVQATYLMEYHSHPTPKETVSRLALLIKNLVRPLGLAKLKLPCLLTGSGMGFPWSVLSEISLAGNKTADDMQLSVDLALAGYPAVYCPQARVIGRLMEDKAAISQRKRWEHGHLEMIMTETPRLFLAAIAQKRLDLLALTLELSVPPLSLLMMIWMSILGVGVWLAVVHNIWMPFLILAIQGLLIVLTVFLAWAKFGRDQIAKENLLAIPLYILWKIPIYLKFLSKPQTRWLTTERD</sequence>
<feature type="transmembrane region" description="Helical" evidence="1">
    <location>
        <begin position="362"/>
        <end position="379"/>
    </location>
</feature>
<dbReference type="GO" id="GO:0016740">
    <property type="term" value="F:transferase activity"/>
    <property type="evidence" value="ECO:0007669"/>
    <property type="project" value="UniProtKB-KW"/>
</dbReference>
<accession>B7KD14</accession>